<evidence type="ECO:0000256" key="12">
    <source>
        <dbReference type="ARBA" id="ARBA00023239"/>
    </source>
</evidence>
<evidence type="ECO:0000256" key="4">
    <source>
        <dbReference type="ARBA" id="ARBA00012202"/>
    </source>
</evidence>
<keyword evidence="6" id="KW-0349">Heme</keyword>
<dbReference type="GO" id="GO:0004383">
    <property type="term" value="F:guanylate cyclase activity"/>
    <property type="evidence" value="ECO:0007669"/>
    <property type="project" value="UniProtKB-EC"/>
</dbReference>
<evidence type="ECO:0000256" key="8">
    <source>
        <dbReference type="ARBA" id="ARBA00022842"/>
    </source>
</evidence>
<dbReference type="FunFam" id="3.30.70.1230:FF:000007">
    <property type="entry name" value="Guanylate cyclase soluble subunit alpha-3"/>
    <property type="match status" value="1"/>
</dbReference>
<reference evidence="17 18" key="1">
    <citation type="submission" date="2019-10" db="EMBL/GenBank/DDBJ databases">
        <title>Assembly and Annotation for the nematode Trichostrongylus colubriformis.</title>
        <authorList>
            <person name="Martin J."/>
        </authorList>
    </citation>
    <scope>NUCLEOTIDE SEQUENCE [LARGE SCALE GENOMIC DNA]</scope>
    <source>
        <strain evidence="17">G859</strain>
        <tissue evidence="17">Whole worm</tissue>
    </source>
</reference>
<dbReference type="InterPro" id="IPR011644">
    <property type="entry name" value="Heme_NO-bd"/>
</dbReference>
<dbReference type="FunFam" id="3.90.1520.10:FF:000005">
    <property type="entry name" value="Soluble guanylate cyclase gcy-36"/>
    <property type="match status" value="1"/>
</dbReference>
<evidence type="ECO:0000256" key="15">
    <source>
        <dbReference type="SAM" id="Coils"/>
    </source>
</evidence>
<organism evidence="17 18">
    <name type="scientific">Trichostrongylus colubriformis</name>
    <name type="common">Black scour worm</name>
    <dbReference type="NCBI Taxonomy" id="6319"/>
    <lineage>
        <taxon>Eukaryota</taxon>
        <taxon>Metazoa</taxon>
        <taxon>Ecdysozoa</taxon>
        <taxon>Nematoda</taxon>
        <taxon>Chromadorea</taxon>
        <taxon>Rhabditida</taxon>
        <taxon>Rhabditina</taxon>
        <taxon>Rhabditomorpha</taxon>
        <taxon>Strongyloidea</taxon>
        <taxon>Trichostrongylidae</taxon>
        <taxon>Trichostrongylus</taxon>
    </lineage>
</organism>
<keyword evidence="9" id="KW-0408">Iron</keyword>
<name>A0AAN8FZ17_TRICO</name>
<dbReference type="AlphaFoldDB" id="A0AAN8FZ17"/>
<evidence type="ECO:0000256" key="5">
    <source>
        <dbReference type="ARBA" id="ARBA00022490"/>
    </source>
</evidence>
<keyword evidence="11" id="KW-0342">GTP-binding</keyword>
<feature type="domain" description="Guanylate cyclase" evidence="16">
    <location>
        <begin position="514"/>
        <end position="642"/>
    </location>
</feature>
<keyword evidence="10 15" id="KW-0175">Coiled coil</keyword>
<evidence type="ECO:0000313" key="18">
    <source>
        <dbReference type="Proteomes" id="UP001331761"/>
    </source>
</evidence>
<evidence type="ECO:0000256" key="3">
    <source>
        <dbReference type="ARBA" id="ARBA00004496"/>
    </source>
</evidence>
<dbReference type="Pfam" id="PF07700">
    <property type="entry name" value="HNOB"/>
    <property type="match status" value="1"/>
</dbReference>
<keyword evidence="13" id="KW-0141">cGMP biosynthesis</keyword>
<evidence type="ECO:0000256" key="10">
    <source>
        <dbReference type="ARBA" id="ARBA00023054"/>
    </source>
</evidence>
<evidence type="ECO:0000256" key="2">
    <source>
        <dbReference type="ARBA" id="ARBA00001971"/>
    </source>
</evidence>
<keyword evidence="8" id="KW-0460">Magnesium</keyword>
<dbReference type="InterPro" id="IPR038158">
    <property type="entry name" value="H-NOX_domain_sf"/>
</dbReference>
<evidence type="ECO:0000256" key="7">
    <source>
        <dbReference type="ARBA" id="ARBA00022741"/>
    </source>
</evidence>
<dbReference type="SMART" id="SM00044">
    <property type="entry name" value="CYCc"/>
    <property type="match status" value="1"/>
</dbReference>
<comment type="similarity">
    <text evidence="14">Belongs to the adenylyl cyclase class-4/guanylyl cyclase family.</text>
</comment>
<dbReference type="EMBL" id="WIXE01007861">
    <property type="protein sequence ID" value="KAK5980005.1"/>
    <property type="molecule type" value="Genomic_DNA"/>
</dbReference>
<dbReference type="InterPro" id="IPR024096">
    <property type="entry name" value="NO_sig/Golgi_transp_ligand-bd"/>
</dbReference>
<keyword evidence="7" id="KW-0547">Nucleotide-binding</keyword>
<dbReference type="Gene3D" id="3.30.450.260">
    <property type="entry name" value="Haem NO binding associated domain"/>
    <property type="match status" value="1"/>
</dbReference>
<dbReference type="InterPro" id="IPR018297">
    <property type="entry name" value="A/G_cyclase_CS"/>
</dbReference>
<dbReference type="Gene3D" id="3.30.70.1230">
    <property type="entry name" value="Nucleotide cyclase"/>
    <property type="match status" value="1"/>
</dbReference>
<dbReference type="Pfam" id="PF07701">
    <property type="entry name" value="HNOBA"/>
    <property type="match status" value="1"/>
</dbReference>
<dbReference type="EC" id="4.6.1.2" evidence="4"/>
<gene>
    <name evidence="17" type="ORF">GCK32_000106</name>
</gene>
<evidence type="ECO:0000256" key="1">
    <source>
        <dbReference type="ARBA" id="ARBA00001436"/>
    </source>
</evidence>
<evidence type="ECO:0000256" key="11">
    <source>
        <dbReference type="ARBA" id="ARBA00023134"/>
    </source>
</evidence>
<keyword evidence="5" id="KW-0963">Cytoplasm</keyword>
<dbReference type="Gene3D" id="3.90.1520.10">
    <property type="entry name" value="H-NOX domain"/>
    <property type="match status" value="1"/>
</dbReference>
<comment type="cofactor">
    <cofactor evidence="2">
        <name>heme</name>
        <dbReference type="ChEBI" id="CHEBI:30413"/>
    </cofactor>
</comment>
<sequence length="740" mass="83613">MRYKCSGNTFIIDLIHNRDVLRWERLPDASNERKPGDGVSIKYSFIEIHELALKVRSQTLHRTVMFGFIHESIRQLMVRKFGEEFWSKVLLRAGFEPGKENIVNHYYSDSDTYILVDAVSVTAKMTREQVWEMYGGFLIEYTMEIGWDDLIRSMSPNLKGFLDNLDSLHYFIDHVVYKANLRGPSFRCEDNPDGSITLHYYTGRPGLYPIVKGVLKEAAKRVFELDVALTITGRTQRSVQMATGERIEEHVIFLIKTINPNDSGIESLGSAGNRPPQGNDFKIRLTNEDFISTFPYHFVVDQDCKLVQAGRELYSHVPRDLLAPGTPLIRIFEVNRPQIPLDFDSICNFINAVFVLQVKTTPMEFQRTVSKRNSQTMDGSGVDSDNNVDHMTQSQHLKLKGQMMLMSTGRHVIYLCSPYVTSIPELLQFGMTLTAMPLHDATRDLILLNQQRLSDVEMNLQLEANNEQLELMAKDLEVEKAKTDALLSEMLPATVAHQLKSGLKVDAREYESATVMFSDVPSFQQIVPMCQPKDVVHLLNNLFTRFDRLVVLQKAYKVETVGDSYMSVGGIPDAAEDHCEIICHLALGMLMEARNVTDPISGNPLHIRAGIHSGPVVAGVVGAKMPRYCLFGDTVNTASRMESHSPVGRVHCSENAVTCALQTGRFEFEARGKVSIKGKGEMNTFFLLRSYKRSIWEVTQTKRDENVNSIDGYQELRDGCNEETVVSRPATKYTHACVIA</sequence>
<comment type="subcellular location">
    <subcellularLocation>
        <location evidence="3">Cytoplasm</location>
    </subcellularLocation>
</comment>
<dbReference type="InterPro" id="IPR042463">
    <property type="entry name" value="HNOB_dom_associated_sf"/>
</dbReference>
<proteinExistence type="inferred from homology"/>
<evidence type="ECO:0000256" key="14">
    <source>
        <dbReference type="RuleBase" id="RU000405"/>
    </source>
</evidence>
<dbReference type="Gene3D" id="6.10.250.780">
    <property type="match status" value="1"/>
</dbReference>
<accession>A0AAN8FZ17</accession>
<dbReference type="Pfam" id="PF00211">
    <property type="entry name" value="Guanylate_cyc"/>
    <property type="match status" value="1"/>
</dbReference>
<evidence type="ECO:0000256" key="9">
    <source>
        <dbReference type="ARBA" id="ARBA00023004"/>
    </source>
</evidence>
<evidence type="ECO:0000256" key="6">
    <source>
        <dbReference type="ARBA" id="ARBA00022617"/>
    </source>
</evidence>
<keyword evidence="6" id="KW-0479">Metal-binding</keyword>
<evidence type="ECO:0000313" key="17">
    <source>
        <dbReference type="EMBL" id="KAK5980005.1"/>
    </source>
</evidence>
<comment type="catalytic activity">
    <reaction evidence="1">
        <text>GTP = 3',5'-cyclic GMP + diphosphate</text>
        <dbReference type="Rhea" id="RHEA:13665"/>
        <dbReference type="ChEBI" id="CHEBI:33019"/>
        <dbReference type="ChEBI" id="CHEBI:37565"/>
        <dbReference type="ChEBI" id="CHEBI:57746"/>
        <dbReference type="EC" id="4.6.1.2"/>
    </reaction>
</comment>
<keyword evidence="12 14" id="KW-0456">Lyase</keyword>
<evidence type="ECO:0000259" key="16">
    <source>
        <dbReference type="PROSITE" id="PS50125"/>
    </source>
</evidence>
<comment type="caution">
    <text evidence="17">The sequence shown here is derived from an EMBL/GenBank/DDBJ whole genome shotgun (WGS) entry which is preliminary data.</text>
</comment>
<feature type="coiled-coil region" evidence="15">
    <location>
        <begin position="459"/>
        <end position="486"/>
    </location>
</feature>
<keyword evidence="18" id="KW-1185">Reference proteome</keyword>
<dbReference type="InterPro" id="IPR029787">
    <property type="entry name" value="Nucleotide_cyclase"/>
</dbReference>
<dbReference type="Proteomes" id="UP001331761">
    <property type="component" value="Unassembled WGS sequence"/>
</dbReference>
<dbReference type="GO" id="GO:0008074">
    <property type="term" value="C:guanylate cyclase complex, soluble"/>
    <property type="evidence" value="ECO:0007669"/>
    <property type="project" value="TreeGrafter"/>
</dbReference>
<dbReference type="PROSITE" id="PS50125">
    <property type="entry name" value="GUANYLATE_CYCLASE_2"/>
    <property type="match status" value="1"/>
</dbReference>
<dbReference type="CDD" id="cd07302">
    <property type="entry name" value="CHD"/>
    <property type="match status" value="1"/>
</dbReference>
<dbReference type="GO" id="GO:0070482">
    <property type="term" value="P:response to oxygen levels"/>
    <property type="evidence" value="ECO:0007669"/>
    <property type="project" value="TreeGrafter"/>
</dbReference>
<dbReference type="PROSITE" id="PS00452">
    <property type="entry name" value="GUANYLATE_CYCLASE_1"/>
    <property type="match status" value="1"/>
</dbReference>
<dbReference type="InterPro" id="IPR001054">
    <property type="entry name" value="A/G_cyclase"/>
</dbReference>
<evidence type="ECO:0000256" key="13">
    <source>
        <dbReference type="ARBA" id="ARBA00023293"/>
    </source>
</evidence>
<dbReference type="GO" id="GO:0005525">
    <property type="term" value="F:GTP binding"/>
    <property type="evidence" value="ECO:0007669"/>
    <property type="project" value="UniProtKB-KW"/>
</dbReference>
<dbReference type="GO" id="GO:0019934">
    <property type="term" value="P:cGMP-mediated signaling"/>
    <property type="evidence" value="ECO:0007669"/>
    <property type="project" value="TreeGrafter"/>
</dbReference>
<protein>
    <recommendedName>
        <fullName evidence="4">guanylate cyclase</fullName>
        <ecNumber evidence="4">4.6.1.2</ecNumber>
    </recommendedName>
</protein>
<dbReference type="SUPFAM" id="SSF111126">
    <property type="entry name" value="Ligand-binding domain in the NO signalling and Golgi transport"/>
    <property type="match status" value="1"/>
</dbReference>
<dbReference type="PANTHER" id="PTHR45655">
    <property type="entry name" value="GUANYLATE CYCLASE SOLUBLE SUBUNIT BETA-2"/>
    <property type="match status" value="1"/>
</dbReference>
<dbReference type="InterPro" id="IPR011645">
    <property type="entry name" value="HNOB_dom_associated"/>
</dbReference>
<dbReference type="GO" id="GO:0020037">
    <property type="term" value="F:heme binding"/>
    <property type="evidence" value="ECO:0007669"/>
    <property type="project" value="InterPro"/>
</dbReference>
<dbReference type="SUPFAM" id="SSF55073">
    <property type="entry name" value="Nucleotide cyclase"/>
    <property type="match status" value="1"/>
</dbReference>
<dbReference type="FunFam" id="3.30.450.260:FF:000003">
    <property type="entry name" value="Soluble guanylate cyclase gcy-32"/>
    <property type="match status" value="1"/>
</dbReference>
<dbReference type="PANTHER" id="PTHR45655:SF16">
    <property type="entry name" value="SOLUBLE GUANYLATE CYCLASE GCY-36"/>
    <property type="match status" value="1"/>
</dbReference>